<evidence type="ECO:0000256" key="7">
    <source>
        <dbReference type="ARBA" id="ARBA00022840"/>
    </source>
</evidence>
<evidence type="ECO:0000313" key="11">
    <source>
        <dbReference type="EMBL" id="NMG77446.1"/>
    </source>
</evidence>
<evidence type="ECO:0000256" key="8">
    <source>
        <dbReference type="ARBA" id="ARBA00023012"/>
    </source>
</evidence>
<comment type="catalytic activity">
    <reaction evidence="1">
        <text>ATP + protein L-histidine = ADP + protein N-phospho-L-histidine.</text>
        <dbReference type="EC" id="2.7.13.3"/>
    </reaction>
</comment>
<dbReference type="Pfam" id="PF00512">
    <property type="entry name" value="HisKA"/>
    <property type="match status" value="1"/>
</dbReference>
<keyword evidence="5" id="KW-0547">Nucleotide-binding</keyword>
<evidence type="ECO:0000313" key="12">
    <source>
        <dbReference type="Proteomes" id="UP000648984"/>
    </source>
</evidence>
<keyword evidence="9" id="KW-1133">Transmembrane helix</keyword>
<keyword evidence="3" id="KW-0597">Phosphoprotein</keyword>
<evidence type="ECO:0000256" key="6">
    <source>
        <dbReference type="ARBA" id="ARBA00022777"/>
    </source>
</evidence>
<dbReference type="InterPro" id="IPR003594">
    <property type="entry name" value="HATPase_dom"/>
</dbReference>
<dbReference type="InterPro" id="IPR005467">
    <property type="entry name" value="His_kinase_dom"/>
</dbReference>
<organism evidence="11 12">
    <name type="scientific">Aromatoleum diolicum</name>
    <dbReference type="NCBI Taxonomy" id="75796"/>
    <lineage>
        <taxon>Bacteria</taxon>
        <taxon>Pseudomonadati</taxon>
        <taxon>Pseudomonadota</taxon>
        <taxon>Betaproteobacteria</taxon>
        <taxon>Rhodocyclales</taxon>
        <taxon>Rhodocyclaceae</taxon>
        <taxon>Aromatoleum</taxon>
    </lineage>
</organism>
<dbReference type="PROSITE" id="PS50109">
    <property type="entry name" value="HIS_KIN"/>
    <property type="match status" value="1"/>
</dbReference>
<dbReference type="Gene3D" id="3.30.565.10">
    <property type="entry name" value="Histidine kinase-like ATPase, C-terminal domain"/>
    <property type="match status" value="1"/>
</dbReference>
<dbReference type="EC" id="2.7.13.3" evidence="2"/>
<dbReference type="Pfam" id="PF02518">
    <property type="entry name" value="HATPase_c"/>
    <property type="match status" value="1"/>
</dbReference>
<sequence length="468" mass="51351">MNSSPKPFNLRKWFSVVSLFVTGAVAIVFGAVLSNFFVSETIKRDAVLTMQFIQAIAEIEVRHGHFGHANVTLGQFLDKRVEAATLNVPEETLARVRQEFFDHLRTMPEALLATVFAPDGMIVWSTNPLLVGKVVPPDHEFGEVLISKYMVAGGHLKGTGGKKLEQQFVRYPQDIYIENYVPLLDRAGNVASVVEIYKEPSDLIHSIKRGYLLIWAAALASAAVVYLALRWIIIRAARLMEAQQRQIVENETLVAIGEMSSAVAHGLRNPLASIRSSAELALEIEDLPVAKNLKDIVTQVDRLSKWVRELLLYSRPISDDRENVQLAAAVDEALAAFDVQIRRAGIELDWSLAAQPPVLVCAHGALLAQVLNSVLSNAIEAMPQGGRLSVSIAPPEHGRVVLHVGDTGIGMSEKQLALAFKPFQTTKRSGLGVGLAMMKRIMERFGGAVTLDSREKVGTTVRLIFKLA</sequence>
<dbReference type="EMBL" id="WTVQ01000064">
    <property type="protein sequence ID" value="NMG77446.1"/>
    <property type="molecule type" value="Genomic_DNA"/>
</dbReference>
<evidence type="ECO:0000256" key="5">
    <source>
        <dbReference type="ARBA" id="ARBA00022741"/>
    </source>
</evidence>
<evidence type="ECO:0000259" key="10">
    <source>
        <dbReference type="PROSITE" id="PS50109"/>
    </source>
</evidence>
<keyword evidence="12" id="KW-1185">Reference proteome</keyword>
<keyword evidence="9" id="KW-0472">Membrane</keyword>
<evidence type="ECO:0000256" key="3">
    <source>
        <dbReference type="ARBA" id="ARBA00022553"/>
    </source>
</evidence>
<evidence type="ECO:0000256" key="1">
    <source>
        <dbReference type="ARBA" id="ARBA00000085"/>
    </source>
</evidence>
<dbReference type="PRINTS" id="PR00344">
    <property type="entry name" value="BCTRLSENSOR"/>
</dbReference>
<dbReference type="InterPro" id="IPR036097">
    <property type="entry name" value="HisK_dim/P_sf"/>
</dbReference>
<feature type="domain" description="Histidine kinase" evidence="10">
    <location>
        <begin position="262"/>
        <end position="468"/>
    </location>
</feature>
<dbReference type="InterPro" id="IPR003661">
    <property type="entry name" value="HisK_dim/P_dom"/>
</dbReference>
<proteinExistence type="predicted"/>
<feature type="transmembrane region" description="Helical" evidence="9">
    <location>
        <begin position="211"/>
        <end position="233"/>
    </location>
</feature>
<dbReference type="InterPro" id="IPR004358">
    <property type="entry name" value="Sig_transdc_His_kin-like_C"/>
</dbReference>
<keyword evidence="4" id="KW-0808">Transferase</keyword>
<dbReference type="SUPFAM" id="SSF55874">
    <property type="entry name" value="ATPase domain of HSP90 chaperone/DNA topoisomerase II/histidine kinase"/>
    <property type="match status" value="1"/>
</dbReference>
<feature type="transmembrane region" description="Helical" evidence="9">
    <location>
        <begin position="13"/>
        <end position="38"/>
    </location>
</feature>
<dbReference type="RefSeq" id="WP_169262574.1">
    <property type="nucleotide sequence ID" value="NZ_WTVQ01000064.1"/>
</dbReference>
<evidence type="ECO:0000256" key="9">
    <source>
        <dbReference type="SAM" id="Phobius"/>
    </source>
</evidence>
<dbReference type="PANTHER" id="PTHR43065">
    <property type="entry name" value="SENSOR HISTIDINE KINASE"/>
    <property type="match status" value="1"/>
</dbReference>
<name>A0ABX1QIT8_9RHOO</name>
<dbReference type="CDD" id="cd00082">
    <property type="entry name" value="HisKA"/>
    <property type="match status" value="1"/>
</dbReference>
<protein>
    <recommendedName>
        <fullName evidence="2">histidine kinase</fullName>
        <ecNumber evidence="2">2.7.13.3</ecNumber>
    </recommendedName>
</protein>
<gene>
    <name evidence="11" type="ORF">GPA25_22090</name>
</gene>
<dbReference type="SUPFAM" id="SSF47384">
    <property type="entry name" value="Homodimeric domain of signal transducing histidine kinase"/>
    <property type="match status" value="1"/>
</dbReference>
<dbReference type="Proteomes" id="UP000648984">
    <property type="component" value="Unassembled WGS sequence"/>
</dbReference>
<dbReference type="PANTHER" id="PTHR43065:SF10">
    <property type="entry name" value="PEROXIDE STRESS-ACTIVATED HISTIDINE KINASE MAK3"/>
    <property type="match status" value="1"/>
</dbReference>
<keyword evidence="6 11" id="KW-0418">Kinase</keyword>
<dbReference type="SMART" id="SM00388">
    <property type="entry name" value="HisKA"/>
    <property type="match status" value="1"/>
</dbReference>
<keyword evidence="8" id="KW-0902">Two-component regulatory system</keyword>
<accession>A0ABX1QIT8</accession>
<dbReference type="GO" id="GO:0016301">
    <property type="term" value="F:kinase activity"/>
    <property type="evidence" value="ECO:0007669"/>
    <property type="project" value="UniProtKB-KW"/>
</dbReference>
<evidence type="ECO:0000256" key="2">
    <source>
        <dbReference type="ARBA" id="ARBA00012438"/>
    </source>
</evidence>
<keyword evidence="7" id="KW-0067">ATP-binding</keyword>
<dbReference type="InterPro" id="IPR036890">
    <property type="entry name" value="HATPase_C_sf"/>
</dbReference>
<keyword evidence="9" id="KW-0812">Transmembrane</keyword>
<reference evidence="11 12" key="1">
    <citation type="submission" date="2019-12" db="EMBL/GenBank/DDBJ databases">
        <title>Comparative genomics gives insights into the taxonomy of the Azoarcus-Aromatoleum group and reveals separate origins of nif in the plant-associated Azoarcus and non-plant-associated Aromatoleum sub-groups.</title>
        <authorList>
            <person name="Lafos M."/>
            <person name="Maluk M."/>
            <person name="Batista M."/>
            <person name="Junghare M."/>
            <person name="Carmona M."/>
            <person name="Faoro H."/>
            <person name="Cruz L.M."/>
            <person name="Battistoni F."/>
            <person name="De Souza E."/>
            <person name="Pedrosa F."/>
            <person name="Chen W.-M."/>
            <person name="Poole P.S."/>
            <person name="Dixon R.A."/>
            <person name="James E.K."/>
        </authorList>
    </citation>
    <scope>NUCLEOTIDE SEQUENCE [LARGE SCALE GENOMIC DNA]</scope>
    <source>
        <strain evidence="11 12">22Lin</strain>
    </source>
</reference>
<dbReference type="SMART" id="SM00387">
    <property type="entry name" value="HATPase_c"/>
    <property type="match status" value="1"/>
</dbReference>
<dbReference type="Gene3D" id="1.10.287.130">
    <property type="match status" value="1"/>
</dbReference>
<comment type="caution">
    <text evidence="11">The sequence shown here is derived from an EMBL/GenBank/DDBJ whole genome shotgun (WGS) entry which is preliminary data.</text>
</comment>
<evidence type="ECO:0000256" key="4">
    <source>
        <dbReference type="ARBA" id="ARBA00022679"/>
    </source>
</evidence>